<dbReference type="Gene3D" id="3.65.10.10">
    <property type="entry name" value="Enolpyruvate transferase domain"/>
    <property type="match status" value="2"/>
</dbReference>
<evidence type="ECO:0000313" key="16">
    <source>
        <dbReference type="Proteomes" id="UP000273998"/>
    </source>
</evidence>
<dbReference type="PANTHER" id="PTHR43783">
    <property type="entry name" value="UDP-N-ACETYLGLUCOSAMINE 1-CARBOXYVINYLTRANSFERASE"/>
    <property type="match status" value="1"/>
</dbReference>
<dbReference type="InterPro" id="IPR001986">
    <property type="entry name" value="Enolpyruvate_Tfrase_dom"/>
</dbReference>
<feature type="binding site" evidence="12">
    <location>
        <begin position="121"/>
        <end position="125"/>
    </location>
    <ligand>
        <name>UDP-N-acetyl-alpha-D-glucosamine</name>
        <dbReference type="ChEBI" id="CHEBI:57705"/>
    </ligand>
</feature>
<evidence type="ECO:0000259" key="13">
    <source>
        <dbReference type="Pfam" id="PF00275"/>
    </source>
</evidence>
<feature type="domain" description="Enolpyruvate transferase" evidence="13">
    <location>
        <begin position="7"/>
        <end position="408"/>
    </location>
</feature>
<evidence type="ECO:0000256" key="10">
    <source>
        <dbReference type="ARBA" id="ARBA00038367"/>
    </source>
</evidence>
<dbReference type="GO" id="GO:0008360">
    <property type="term" value="P:regulation of cell shape"/>
    <property type="evidence" value="ECO:0007669"/>
    <property type="project" value="UniProtKB-KW"/>
</dbReference>
<reference evidence="14 17" key="2">
    <citation type="submission" date="2019-06" db="EMBL/GenBank/DDBJ databases">
        <title>Complete genome sequence of Streptococcus salivarius LAB813.</title>
        <authorList>
            <person name="Levesque C.M."/>
            <person name="Gong S.-G."/>
            <person name="Dufour D."/>
            <person name="Barbour A."/>
        </authorList>
    </citation>
    <scope>NUCLEOTIDE SEQUENCE [LARGE SCALE GENOMIC DNA]</scope>
    <source>
        <strain evidence="14 17">LAB813</strain>
    </source>
</reference>
<evidence type="ECO:0000256" key="3">
    <source>
        <dbReference type="ARBA" id="ARBA00022490"/>
    </source>
</evidence>
<feature type="binding site" evidence="12">
    <location>
        <position position="92"/>
    </location>
    <ligand>
        <name>UDP-N-acetyl-alpha-D-glucosamine</name>
        <dbReference type="ChEBI" id="CHEBI:57705"/>
    </ligand>
</feature>
<dbReference type="InterPro" id="IPR036968">
    <property type="entry name" value="Enolpyruvate_Tfrase_sf"/>
</dbReference>
<evidence type="ECO:0000256" key="8">
    <source>
        <dbReference type="ARBA" id="ARBA00023306"/>
    </source>
</evidence>
<comment type="pathway">
    <text evidence="2 12">Cell wall biogenesis; peptidoglycan biosynthesis.</text>
</comment>
<feature type="modified residue" description="2-(S-cysteinyl)pyruvic acid O-phosphothioketal" evidence="12">
    <location>
        <position position="116"/>
    </location>
</feature>
<dbReference type="InterPro" id="IPR013792">
    <property type="entry name" value="RNA3'P_cycl/enolpyr_Trfase_a/b"/>
</dbReference>
<dbReference type="InterPro" id="IPR050068">
    <property type="entry name" value="MurA_subfamily"/>
</dbReference>
<keyword evidence="3 12" id="KW-0963">Cytoplasm</keyword>
<dbReference type="GO" id="GO:0005737">
    <property type="term" value="C:cytoplasm"/>
    <property type="evidence" value="ECO:0007669"/>
    <property type="project" value="UniProtKB-SubCell"/>
</dbReference>
<keyword evidence="12" id="KW-0670">Pyruvate</keyword>
<name>A0AAP3Q6T2_STRSL</name>
<feature type="active site" description="Proton donor" evidence="12">
    <location>
        <position position="116"/>
    </location>
</feature>
<dbReference type="NCBIfam" id="NF009470">
    <property type="entry name" value="PRK12830.1"/>
    <property type="match status" value="1"/>
</dbReference>
<proteinExistence type="inferred from homology"/>
<dbReference type="InterPro" id="IPR005750">
    <property type="entry name" value="UDP_GlcNAc_COvinyl_MurA"/>
</dbReference>
<dbReference type="EC" id="2.5.1.7" evidence="12"/>
<comment type="function">
    <text evidence="12">Cell wall formation. Adds enolpyruvyl to UDP-N-acetylglucosamine.</text>
</comment>
<evidence type="ECO:0000313" key="14">
    <source>
        <dbReference type="EMBL" id="QEM32152.1"/>
    </source>
</evidence>
<evidence type="ECO:0000256" key="9">
    <source>
        <dbReference type="ARBA" id="ARBA00023316"/>
    </source>
</evidence>
<dbReference type="GO" id="GO:0071555">
    <property type="term" value="P:cell wall organization"/>
    <property type="evidence" value="ECO:0007669"/>
    <property type="project" value="UniProtKB-KW"/>
</dbReference>
<feature type="binding site" evidence="12">
    <location>
        <position position="307"/>
    </location>
    <ligand>
        <name>UDP-N-acetyl-alpha-D-glucosamine</name>
        <dbReference type="ChEBI" id="CHEBI:57705"/>
    </ligand>
</feature>
<evidence type="ECO:0000313" key="15">
    <source>
        <dbReference type="EMBL" id="RSI57941.1"/>
    </source>
</evidence>
<dbReference type="PANTHER" id="PTHR43783:SF2">
    <property type="entry name" value="UDP-N-ACETYLGLUCOSAMINE 1-CARBOXYVINYLTRANSFERASE 2"/>
    <property type="match status" value="1"/>
</dbReference>
<dbReference type="Proteomes" id="UP000273998">
    <property type="component" value="Unassembled WGS sequence"/>
</dbReference>
<comment type="subcellular location">
    <subcellularLocation>
        <location evidence="1 12">Cytoplasm</location>
    </subcellularLocation>
</comment>
<protein>
    <recommendedName>
        <fullName evidence="12">UDP-N-acetylglucosamine 1-carboxyvinyltransferase</fullName>
        <ecNumber evidence="12">2.5.1.7</ecNumber>
    </recommendedName>
    <alternativeName>
        <fullName evidence="12">Enoylpyruvate transferase</fullName>
    </alternativeName>
    <alternativeName>
        <fullName evidence="12">UDP-N-acetylglucosamine enolpyruvyl transferase</fullName>
        <shortName evidence="12">EPT</shortName>
    </alternativeName>
</protein>
<comment type="caution">
    <text evidence="12">Lacks conserved residue(s) required for the propagation of feature annotation.</text>
</comment>
<dbReference type="NCBIfam" id="TIGR01072">
    <property type="entry name" value="murA"/>
    <property type="match status" value="1"/>
</dbReference>
<dbReference type="HAMAP" id="MF_00111">
    <property type="entry name" value="MurA"/>
    <property type="match status" value="1"/>
</dbReference>
<comment type="similarity">
    <text evidence="10 12">Belongs to the EPSP synthase family. MurA subfamily.</text>
</comment>
<dbReference type="NCBIfam" id="NF006873">
    <property type="entry name" value="PRK09369.1"/>
    <property type="match status" value="1"/>
</dbReference>
<feature type="binding site" evidence="12">
    <location>
        <position position="329"/>
    </location>
    <ligand>
        <name>UDP-N-acetyl-alpha-D-glucosamine</name>
        <dbReference type="ChEBI" id="CHEBI:57705"/>
    </ligand>
</feature>
<dbReference type="SUPFAM" id="SSF55205">
    <property type="entry name" value="EPT/RTPC-like"/>
    <property type="match status" value="1"/>
</dbReference>
<keyword evidence="8 12" id="KW-0131">Cell cycle</keyword>
<evidence type="ECO:0000256" key="5">
    <source>
        <dbReference type="ARBA" id="ARBA00022679"/>
    </source>
</evidence>
<evidence type="ECO:0000256" key="2">
    <source>
        <dbReference type="ARBA" id="ARBA00004752"/>
    </source>
</evidence>
<evidence type="ECO:0000256" key="7">
    <source>
        <dbReference type="ARBA" id="ARBA00022984"/>
    </source>
</evidence>
<organism evidence="15 16">
    <name type="scientific">Streptococcus salivarius</name>
    <dbReference type="NCBI Taxonomy" id="1304"/>
    <lineage>
        <taxon>Bacteria</taxon>
        <taxon>Bacillati</taxon>
        <taxon>Bacillota</taxon>
        <taxon>Bacilli</taxon>
        <taxon>Lactobacillales</taxon>
        <taxon>Streptococcaceae</taxon>
        <taxon>Streptococcus</taxon>
    </lineage>
</organism>
<evidence type="ECO:0000256" key="11">
    <source>
        <dbReference type="ARBA" id="ARBA00047527"/>
    </source>
</evidence>
<dbReference type="Proteomes" id="UP000322622">
    <property type="component" value="Chromosome"/>
</dbReference>
<dbReference type="CDD" id="cd01555">
    <property type="entry name" value="UdpNAET"/>
    <property type="match status" value="1"/>
</dbReference>
<evidence type="ECO:0000256" key="4">
    <source>
        <dbReference type="ARBA" id="ARBA00022618"/>
    </source>
</evidence>
<sequence length="420" mass="44713">MRKIIINGGKKLQGEVTVSGAKNSVVALIPAIILSDGVVTLDGVPAISDVDNLIEIIEVMGGSVKRDGETLEIDPRGVKDMPMPFGKINSLRASYYFYGSLLGRYGQATVGLPGGCDLGPRPIDLHLKAFEAMGASISYEAESMRIATDAGQCIKGAHIYMDTVSVGATINTMLAAAKAEGRTVIENAAREPEIIDVATLLNNMGARVRGAGTEVITIDGVESLHGTRHQVIPDRIEAGSYIAMAAAIGKGVKVKNVLYEHLESFIAKLEAMGVRMTVEEDAIFVEEQGDLKPVDIKTSPYPGFATDLQQPMTPLLLKASGRGKIIDTIYEKRVNHVPELARMGADIQVLGGQIVYNGPTQLSGVPVKASDLRAGAALVTAGLMAEGQTEITNIEFILRGYSNIIEKLSDLGADIRLIED</sequence>
<evidence type="ECO:0000256" key="12">
    <source>
        <dbReference type="HAMAP-Rule" id="MF_00111"/>
    </source>
</evidence>
<dbReference type="AlphaFoldDB" id="A0AAP3Q6T2"/>
<dbReference type="EMBL" id="RJNF01000011">
    <property type="protein sequence ID" value="RSI57941.1"/>
    <property type="molecule type" value="Genomic_DNA"/>
</dbReference>
<dbReference type="GO" id="GO:0009252">
    <property type="term" value="P:peptidoglycan biosynthetic process"/>
    <property type="evidence" value="ECO:0007669"/>
    <property type="project" value="UniProtKB-UniRule"/>
</dbReference>
<evidence type="ECO:0000256" key="1">
    <source>
        <dbReference type="ARBA" id="ARBA00004496"/>
    </source>
</evidence>
<keyword evidence="9 12" id="KW-0961">Cell wall biogenesis/degradation</keyword>
<feature type="binding site" evidence="12">
    <location>
        <begin position="22"/>
        <end position="23"/>
    </location>
    <ligand>
        <name>phosphoenolpyruvate</name>
        <dbReference type="ChEBI" id="CHEBI:58702"/>
    </ligand>
</feature>
<keyword evidence="4 12" id="KW-0132">Cell division</keyword>
<reference evidence="15 16" key="1">
    <citation type="submission" date="2018-11" db="EMBL/GenBank/DDBJ databases">
        <title>Species Designations Belie Phenotypic and Genotypic Heterogeneity in Oral Streptococci.</title>
        <authorList>
            <person name="Velsko I."/>
        </authorList>
    </citation>
    <scope>NUCLEOTIDE SEQUENCE [LARGE SCALE GENOMIC DNA]</scope>
    <source>
        <strain evidence="15 16">BCC42</strain>
    </source>
</reference>
<evidence type="ECO:0000256" key="6">
    <source>
        <dbReference type="ARBA" id="ARBA00022960"/>
    </source>
</evidence>
<keyword evidence="6 12" id="KW-0133">Cell shape</keyword>
<dbReference type="Pfam" id="PF00275">
    <property type="entry name" value="EPSP_synthase"/>
    <property type="match status" value="1"/>
</dbReference>
<evidence type="ECO:0000313" key="17">
    <source>
        <dbReference type="Proteomes" id="UP000322622"/>
    </source>
</evidence>
<comment type="catalytic activity">
    <reaction evidence="11 12">
        <text>phosphoenolpyruvate + UDP-N-acetyl-alpha-D-glucosamine = UDP-N-acetyl-3-O-(1-carboxyvinyl)-alpha-D-glucosamine + phosphate</text>
        <dbReference type="Rhea" id="RHEA:18681"/>
        <dbReference type="ChEBI" id="CHEBI:43474"/>
        <dbReference type="ChEBI" id="CHEBI:57705"/>
        <dbReference type="ChEBI" id="CHEBI:58702"/>
        <dbReference type="ChEBI" id="CHEBI:68483"/>
        <dbReference type="EC" id="2.5.1.7"/>
    </reaction>
</comment>
<accession>A0AAP3Q6T2</accession>
<dbReference type="EMBL" id="CP040804">
    <property type="protein sequence ID" value="QEM32152.1"/>
    <property type="molecule type" value="Genomic_DNA"/>
</dbReference>
<dbReference type="FunFam" id="3.65.10.10:FF:000001">
    <property type="entry name" value="UDP-N-acetylglucosamine 1-carboxyvinyltransferase"/>
    <property type="match status" value="1"/>
</dbReference>
<dbReference type="GO" id="GO:0019277">
    <property type="term" value="P:UDP-N-acetylgalactosamine biosynthetic process"/>
    <property type="evidence" value="ECO:0007669"/>
    <property type="project" value="InterPro"/>
</dbReference>
<dbReference type="GO" id="GO:0051301">
    <property type="term" value="P:cell division"/>
    <property type="evidence" value="ECO:0007669"/>
    <property type="project" value="UniProtKB-KW"/>
</dbReference>
<keyword evidence="7 12" id="KW-0573">Peptidoglycan synthesis</keyword>
<keyword evidence="5 12" id="KW-0808">Transferase</keyword>
<gene>
    <name evidence="15" type="primary">murAB</name>
    <name evidence="12" type="synonym">murA</name>
    <name evidence="15" type="ORF">D8867_05340</name>
    <name evidence="14" type="ORF">FHI56_04350</name>
</gene>
<dbReference type="RefSeq" id="WP_013991032.1">
    <property type="nucleotide sequence ID" value="NZ_CABFMJ010000010.1"/>
</dbReference>
<dbReference type="GO" id="GO:0008760">
    <property type="term" value="F:UDP-N-acetylglucosamine 1-carboxyvinyltransferase activity"/>
    <property type="evidence" value="ECO:0007669"/>
    <property type="project" value="UniProtKB-UniRule"/>
</dbReference>